<evidence type="ECO:0000256" key="1">
    <source>
        <dbReference type="SAM" id="SignalP"/>
    </source>
</evidence>
<comment type="caution">
    <text evidence="2">The sequence shown here is derived from an EMBL/GenBank/DDBJ whole genome shotgun (WGS) entry which is preliminary data.</text>
</comment>
<gene>
    <name evidence="2" type="ORF">ABIE13_002220</name>
</gene>
<feature type="chain" id="PRO_5047458321" description="DUF4397 domain-containing protein" evidence="1">
    <location>
        <begin position="19"/>
        <end position="186"/>
    </location>
</feature>
<reference evidence="2 3" key="1">
    <citation type="submission" date="2024-06" db="EMBL/GenBank/DDBJ databases">
        <title>Sorghum-associated microbial communities from plants grown in Nebraska, USA.</title>
        <authorList>
            <person name="Schachtman D."/>
        </authorList>
    </citation>
    <scope>NUCLEOTIDE SEQUENCE [LARGE SCALE GENOMIC DNA]</scope>
    <source>
        <strain evidence="2 3">2709</strain>
    </source>
</reference>
<evidence type="ECO:0000313" key="3">
    <source>
        <dbReference type="Proteomes" id="UP001549320"/>
    </source>
</evidence>
<name>A0ABV2Q7V8_9BURK</name>
<accession>A0ABV2Q7V8</accession>
<organism evidence="2 3">
    <name type="scientific">Ottowia thiooxydans</name>
    <dbReference type="NCBI Taxonomy" id="219182"/>
    <lineage>
        <taxon>Bacteria</taxon>
        <taxon>Pseudomonadati</taxon>
        <taxon>Pseudomonadota</taxon>
        <taxon>Betaproteobacteria</taxon>
        <taxon>Burkholderiales</taxon>
        <taxon>Comamonadaceae</taxon>
        <taxon>Ottowia</taxon>
    </lineage>
</organism>
<protein>
    <recommendedName>
        <fullName evidence="4">DUF4397 domain-containing protein</fullName>
    </recommendedName>
</protein>
<feature type="signal peptide" evidence="1">
    <location>
        <begin position="1"/>
        <end position="18"/>
    </location>
</feature>
<dbReference type="EMBL" id="JBEPSH010000004">
    <property type="protein sequence ID" value="MET4577109.1"/>
    <property type="molecule type" value="Genomic_DNA"/>
</dbReference>
<keyword evidence="1" id="KW-0732">Signal</keyword>
<sequence>MRALFIGSILLVVSLAHAQSAPDVWGKAPQASDDRFSNPKSALYAGPNGWYNSGELRAEAGAQRYALKTGLNYLDTPKAFVLASNNQLQLLTLDFGSPRPAPGVYQVAAKPDAAGRKVHVAFADVANQKILGWNSNNAQGSVTVTQVHGFVHFSARGLKLAPSGLHNAGDTKQPLVLGLEGASKLD</sequence>
<keyword evidence="3" id="KW-1185">Reference proteome</keyword>
<evidence type="ECO:0000313" key="2">
    <source>
        <dbReference type="EMBL" id="MET4577109.1"/>
    </source>
</evidence>
<evidence type="ECO:0008006" key="4">
    <source>
        <dbReference type="Google" id="ProtNLM"/>
    </source>
</evidence>
<dbReference type="Proteomes" id="UP001549320">
    <property type="component" value="Unassembled WGS sequence"/>
</dbReference>
<proteinExistence type="predicted"/>
<dbReference type="RefSeq" id="WP_354443219.1">
    <property type="nucleotide sequence ID" value="NZ_JBEPSH010000004.1"/>
</dbReference>